<name>A0A9W3YKN2_BACTU</name>
<geneLocation type="plasmid" evidence="1 3">
    <name>p.6</name>
</geneLocation>
<organism evidence="1 3">
    <name type="scientific">Bacillus thuringiensis</name>
    <dbReference type="NCBI Taxonomy" id="1428"/>
    <lineage>
        <taxon>Bacteria</taxon>
        <taxon>Bacillati</taxon>
        <taxon>Bacillota</taxon>
        <taxon>Bacilli</taxon>
        <taxon>Bacillales</taxon>
        <taxon>Bacillaceae</taxon>
        <taxon>Bacillus</taxon>
        <taxon>Bacillus cereus group</taxon>
    </lineage>
</organism>
<keyword evidence="1" id="KW-0614">Plasmid</keyword>
<evidence type="ECO:0000313" key="1">
    <source>
        <dbReference type="EMBL" id="AYF85188.1"/>
    </source>
</evidence>
<accession>A0A9W3YKN2</accession>
<protein>
    <submittedName>
        <fullName evidence="1">Uncharacterized protein</fullName>
    </submittedName>
</protein>
<evidence type="ECO:0000313" key="2">
    <source>
        <dbReference type="EMBL" id="AYF85243.1"/>
    </source>
</evidence>
<evidence type="ECO:0000313" key="3">
    <source>
        <dbReference type="Proteomes" id="UP000269847"/>
    </source>
</evidence>
<dbReference type="AlphaFoldDB" id="A0A9W3YKN2"/>
<reference evidence="1 3" key="1">
    <citation type="submission" date="2018-09" db="EMBL/GenBank/DDBJ databases">
        <title>Complete genome of Bacillus thuringiensis strain QZL38.</title>
        <authorList>
            <person name="Song F."/>
        </authorList>
    </citation>
    <scope>NUCLEOTIDE SEQUENCE [LARGE SCALE GENOMIC DNA]</scope>
    <source>
        <strain evidence="1 3">QZL38</strain>
        <plasmid evidence="1 3">p.6</plasmid>
    </source>
</reference>
<dbReference type="EMBL" id="CP032613">
    <property type="protein sequence ID" value="AYF85188.1"/>
    <property type="molecule type" value="Genomic_DNA"/>
</dbReference>
<gene>
    <name evidence="1" type="ORF">D7J84_29735</name>
    <name evidence="2" type="ORF">D7J84_30015</name>
</gene>
<dbReference type="RefSeq" id="WP_000406457.1">
    <property type="nucleotide sequence ID" value="NZ_CP014287.1"/>
</dbReference>
<dbReference type="EMBL" id="CP032613">
    <property type="protein sequence ID" value="AYF85243.1"/>
    <property type="molecule type" value="Genomic_DNA"/>
</dbReference>
<proteinExistence type="predicted"/>
<dbReference type="Proteomes" id="UP000269847">
    <property type="component" value="Plasmid p.6"/>
</dbReference>
<sequence length="181" mass="21045">MEITANETGFNEEGSRKGKVTIVTKANTFTIHTDYVDDAYYLASVFEDVAEEIEIVENKPKIHEDLRSLLDRTKEVFVGSFINRSNELIFDRRSNLYFRLDDVETVLEFKCKMMAWLSRPITKSLSDYKARIVLQRFNELLGTNFSRADMELIYDRLGNGVAKTLCIEFIESNYDLSLLKR</sequence>